<keyword evidence="4" id="KW-1185">Reference proteome</keyword>
<gene>
    <name evidence="3" type="ORF">FPZ49_19150</name>
</gene>
<proteinExistence type="predicted"/>
<sequence length="198" mass="22395">MVIFQWNIKYNLGRDEQFMKKIFVGIIIGSILTISTTAFADTGLKEISAFLNPSLPIKLDGKQISLQNPPITYDGTTYVALREVGSLVGKPVKWNDTEKSVEIGNSINRIDDHIVNVDGSDYIDLHFISQIYGSKRISYLWDDVKKEYTMVKQDSTGDSSKDVTLFEHIPAKVFDGASYISYQLYMEKLLPILTNVKQ</sequence>
<feature type="transmembrane region" description="Helical" evidence="1">
    <location>
        <begin position="21"/>
        <end position="40"/>
    </location>
</feature>
<dbReference type="EMBL" id="VNJI01000024">
    <property type="protein sequence ID" value="TVY08362.1"/>
    <property type="molecule type" value="Genomic_DNA"/>
</dbReference>
<organism evidence="3 4">
    <name type="scientific">Paenibacillus cremeus</name>
    <dbReference type="NCBI Taxonomy" id="2163881"/>
    <lineage>
        <taxon>Bacteria</taxon>
        <taxon>Bacillati</taxon>
        <taxon>Bacillota</taxon>
        <taxon>Bacilli</taxon>
        <taxon>Bacillales</taxon>
        <taxon>Paenibacillaceae</taxon>
        <taxon>Paenibacillus</taxon>
    </lineage>
</organism>
<dbReference type="InterPro" id="IPR012854">
    <property type="entry name" value="Cu_amine_oxidase-like_N"/>
</dbReference>
<dbReference type="OrthoDB" id="2665755at2"/>
<dbReference type="SUPFAM" id="SSF55383">
    <property type="entry name" value="Copper amine oxidase, domain N"/>
    <property type="match status" value="1"/>
</dbReference>
<evidence type="ECO:0000259" key="2">
    <source>
        <dbReference type="Pfam" id="PF07833"/>
    </source>
</evidence>
<keyword evidence="1" id="KW-1133">Transmembrane helix</keyword>
<keyword evidence="1" id="KW-0812">Transmembrane</keyword>
<protein>
    <recommendedName>
        <fullName evidence="2">Copper amine oxidase-like N-terminal domain-containing protein</fullName>
    </recommendedName>
</protein>
<keyword evidence="1" id="KW-0472">Membrane</keyword>
<comment type="caution">
    <text evidence="3">The sequence shown here is derived from an EMBL/GenBank/DDBJ whole genome shotgun (WGS) entry which is preliminary data.</text>
</comment>
<evidence type="ECO:0000256" key="1">
    <source>
        <dbReference type="SAM" id="Phobius"/>
    </source>
</evidence>
<dbReference type="Proteomes" id="UP000317036">
    <property type="component" value="Unassembled WGS sequence"/>
</dbReference>
<dbReference type="AlphaFoldDB" id="A0A559K8A8"/>
<accession>A0A559K8A8</accession>
<evidence type="ECO:0000313" key="4">
    <source>
        <dbReference type="Proteomes" id="UP000317036"/>
    </source>
</evidence>
<evidence type="ECO:0000313" key="3">
    <source>
        <dbReference type="EMBL" id="TVY08362.1"/>
    </source>
</evidence>
<reference evidence="3 4" key="1">
    <citation type="submission" date="2019-07" db="EMBL/GenBank/DDBJ databases">
        <authorList>
            <person name="Kim J."/>
        </authorList>
    </citation>
    <scope>NUCLEOTIDE SEQUENCE [LARGE SCALE GENOMIC DNA]</scope>
    <source>
        <strain evidence="3 4">JC52</strain>
    </source>
</reference>
<dbReference type="InterPro" id="IPR036582">
    <property type="entry name" value="Mao_N_sf"/>
</dbReference>
<feature type="domain" description="Copper amine oxidase-like N-terminal" evidence="2">
    <location>
        <begin position="59"/>
        <end position="105"/>
    </location>
</feature>
<dbReference type="Pfam" id="PF07833">
    <property type="entry name" value="Cu_amine_oxidN1"/>
    <property type="match status" value="1"/>
</dbReference>
<name>A0A559K8A8_9BACL</name>